<comment type="caution">
    <text evidence="1">The sequence shown here is derived from an EMBL/GenBank/DDBJ whole genome shotgun (WGS) entry which is preliminary data.</text>
</comment>
<reference evidence="1" key="1">
    <citation type="submission" date="2020-11" db="EMBL/GenBank/DDBJ databases">
        <authorList>
            <consortium name="DOE Joint Genome Institute"/>
            <person name="Ahrendt S."/>
            <person name="Riley R."/>
            <person name="Andreopoulos W."/>
            <person name="Labutti K."/>
            <person name="Pangilinan J."/>
            <person name="Ruiz-Duenas F.J."/>
            <person name="Barrasa J.M."/>
            <person name="Sanchez-Garcia M."/>
            <person name="Camarero S."/>
            <person name="Miyauchi S."/>
            <person name="Serrano A."/>
            <person name="Linde D."/>
            <person name="Babiker R."/>
            <person name="Drula E."/>
            <person name="Ayuso-Fernandez I."/>
            <person name="Pacheco R."/>
            <person name="Padilla G."/>
            <person name="Ferreira P."/>
            <person name="Barriuso J."/>
            <person name="Kellner H."/>
            <person name="Castanera R."/>
            <person name="Alfaro M."/>
            <person name="Ramirez L."/>
            <person name="Pisabarro A.G."/>
            <person name="Kuo A."/>
            <person name="Tritt A."/>
            <person name="Lipzen A."/>
            <person name="He G."/>
            <person name="Yan M."/>
            <person name="Ng V."/>
            <person name="Cullen D."/>
            <person name="Martin F."/>
            <person name="Rosso M.-N."/>
            <person name="Henrissat B."/>
            <person name="Hibbett D."/>
            <person name="Martinez A.T."/>
            <person name="Grigoriev I.V."/>
        </authorList>
    </citation>
    <scope>NUCLEOTIDE SEQUENCE</scope>
    <source>
        <strain evidence="1">MF-IS2</strain>
    </source>
</reference>
<name>A0A9P5X081_9AGAR</name>
<keyword evidence="2" id="KW-1185">Reference proteome</keyword>
<dbReference type="Proteomes" id="UP000807342">
    <property type="component" value="Unassembled WGS sequence"/>
</dbReference>
<evidence type="ECO:0000313" key="2">
    <source>
        <dbReference type="Proteomes" id="UP000807342"/>
    </source>
</evidence>
<proteinExistence type="predicted"/>
<gene>
    <name evidence="1" type="ORF">P691DRAFT_32948</name>
</gene>
<dbReference type="EMBL" id="MU152092">
    <property type="protein sequence ID" value="KAF9441056.1"/>
    <property type="molecule type" value="Genomic_DNA"/>
</dbReference>
<protein>
    <submittedName>
        <fullName evidence="1">Uncharacterized protein</fullName>
    </submittedName>
</protein>
<sequence length="142" mass="16070">MFTALVSFNFKKMAETSVGKFLVSEVDALFSHVSHDPNTSYQASSLFTCDRRYPKGTVARLYGHVRTWIGKYLRGSSRRCHLAQIGTHRIFWAMANMSVSVGTIHPFACSCLCRTPKNHLLKTQPQNDQPLNAQPLNKRLLL</sequence>
<organism evidence="1 2">
    <name type="scientific">Macrolepiota fuliginosa MF-IS2</name>
    <dbReference type="NCBI Taxonomy" id="1400762"/>
    <lineage>
        <taxon>Eukaryota</taxon>
        <taxon>Fungi</taxon>
        <taxon>Dikarya</taxon>
        <taxon>Basidiomycota</taxon>
        <taxon>Agaricomycotina</taxon>
        <taxon>Agaricomycetes</taxon>
        <taxon>Agaricomycetidae</taxon>
        <taxon>Agaricales</taxon>
        <taxon>Agaricineae</taxon>
        <taxon>Agaricaceae</taxon>
        <taxon>Macrolepiota</taxon>
    </lineage>
</organism>
<accession>A0A9P5X081</accession>
<dbReference type="AlphaFoldDB" id="A0A9P5X081"/>
<evidence type="ECO:0000313" key="1">
    <source>
        <dbReference type="EMBL" id="KAF9441056.1"/>
    </source>
</evidence>